<accession>A0A0E9TM93</accession>
<reference evidence="1" key="1">
    <citation type="submission" date="2014-11" db="EMBL/GenBank/DDBJ databases">
        <authorList>
            <person name="Amaro Gonzalez C."/>
        </authorList>
    </citation>
    <scope>NUCLEOTIDE SEQUENCE</scope>
</reference>
<reference evidence="1" key="2">
    <citation type="journal article" date="2015" name="Fish Shellfish Immunol.">
        <title>Early steps in the European eel (Anguilla anguilla)-Vibrio vulnificus interaction in the gills: Role of the RtxA13 toxin.</title>
        <authorList>
            <person name="Callol A."/>
            <person name="Pajuelo D."/>
            <person name="Ebbesson L."/>
            <person name="Teles M."/>
            <person name="MacKenzie S."/>
            <person name="Amaro C."/>
        </authorList>
    </citation>
    <scope>NUCLEOTIDE SEQUENCE</scope>
</reference>
<sequence length="13" mass="1420">MAAQPCSWRSAVL</sequence>
<organism evidence="1">
    <name type="scientific">Anguilla anguilla</name>
    <name type="common">European freshwater eel</name>
    <name type="synonym">Muraena anguilla</name>
    <dbReference type="NCBI Taxonomy" id="7936"/>
    <lineage>
        <taxon>Eukaryota</taxon>
        <taxon>Metazoa</taxon>
        <taxon>Chordata</taxon>
        <taxon>Craniata</taxon>
        <taxon>Vertebrata</taxon>
        <taxon>Euteleostomi</taxon>
        <taxon>Actinopterygii</taxon>
        <taxon>Neopterygii</taxon>
        <taxon>Teleostei</taxon>
        <taxon>Anguilliformes</taxon>
        <taxon>Anguillidae</taxon>
        <taxon>Anguilla</taxon>
    </lineage>
</organism>
<proteinExistence type="predicted"/>
<protein>
    <submittedName>
        <fullName evidence="1">Uncharacterized protein</fullName>
    </submittedName>
</protein>
<evidence type="ECO:0000313" key="1">
    <source>
        <dbReference type="EMBL" id="JAH53985.1"/>
    </source>
</evidence>
<dbReference type="EMBL" id="GBXM01054592">
    <property type="protein sequence ID" value="JAH53985.1"/>
    <property type="molecule type" value="Transcribed_RNA"/>
</dbReference>
<name>A0A0E9TM93_ANGAN</name>